<sequence>MEGVIETAKCFSKIRRKRAEKALLKKFEDEEFLATVKMEKGTVNVFTMEKFMVSFRPGYKEIIISTDDTFYMITQNKGNILEISEEDWNLKSKFCCFMLDQRQDDCDYCNSTEEERKLMRISRMEADLLAEKERKEKLRRGEKAGPWVFPSWEYSGFCDCGIEVECTILPDWTRSFHTVGLRPSGTQTGHVVLDEFPIYDDDTKEEDFFRTIFQSMNISSRLMPEPCRIEVNYLETSKVLEGKMYPYKKPDRDDMTFSLLDWMNSTLERRDDSFGIHTWRSFVED</sequence>
<accession>A0A0B6Y943</accession>
<evidence type="ECO:0000313" key="1">
    <source>
        <dbReference type="EMBL" id="CEK52648.1"/>
    </source>
</evidence>
<dbReference type="EMBL" id="HACG01005783">
    <property type="protein sequence ID" value="CEK52648.1"/>
    <property type="molecule type" value="Transcribed_RNA"/>
</dbReference>
<organism evidence="1">
    <name type="scientific">Arion vulgaris</name>
    <dbReference type="NCBI Taxonomy" id="1028688"/>
    <lineage>
        <taxon>Eukaryota</taxon>
        <taxon>Metazoa</taxon>
        <taxon>Spiralia</taxon>
        <taxon>Lophotrochozoa</taxon>
        <taxon>Mollusca</taxon>
        <taxon>Gastropoda</taxon>
        <taxon>Heterobranchia</taxon>
        <taxon>Euthyneura</taxon>
        <taxon>Panpulmonata</taxon>
        <taxon>Eupulmonata</taxon>
        <taxon>Stylommatophora</taxon>
        <taxon>Helicina</taxon>
        <taxon>Arionoidea</taxon>
        <taxon>Arionidae</taxon>
        <taxon>Arion</taxon>
    </lineage>
</organism>
<dbReference type="AlphaFoldDB" id="A0A0B6Y943"/>
<name>A0A0B6Y943_9EUPU</name>
<gene>
    <name evidence="1" type="primary">ORF17555</name>
</gene>
<protein>
    <submittedName>
        <fullName evidence="1">Uncharacterized protein</fullName>
    </submittedName>
</protein>
<reference evidence="1" key="1">
    <citation type="submission" date="2014-12" db="EMBL/GenBank/DDBJ databases">
        <title>Insight into the proteome of Arion vulgaris.</title>
        <authorList>
            <person name="Aradska J."/>
            <person name="Bulat T."/>
            <person name="Smidak R."/>
            <person name="Sarate P."/>
            <person name="Gangsoo J."/>
            <person name="Sialana F."/>
            <person name="Bilban M."/>
            <person name="Lubec G."/>
        </authorList>
    </citation>
    <scope>NUCLEOTIDE SEQUENCE</scope>
    <source>
        <tissue evidence="1">Skin</tissue>
    </source>
</reference>
<proteinExistence type="predicted"/>